<feature type="binding site" evidence="10">
    <location>
        <position position="273"/>
    </location>
    <ligand>
        <name>Zn(2+)</name>
        <dbReference type="ChEBI" id="CHEBI:29105"/>
    </ligand>
</feature>
<dbReference type="InterPro" id="IPR030378">
    <property type="entry name" value="G_CP_dom"/>
</dbReference>
<dbReference type="SUPFAM" id="SSF50249">
    <property type="entry name" value="Nucleic acid-binding proteins"/>
    <property type="match status" value="1"/>
</dbReference>
<feature type="binding site" evidence="10">
    <location>
        <position position="280"/>
    </location>
    <ligand>
        <name>Zn(2+)</name>
        <dbReference type="ChEBI" id="CHEBI:29105"/>
    </ligand>
</feature>
<dbReference type="GO" id="GO:0046872">
    <property type="term" value="F:metal ion binding"/>
    <property type="evidence" value="ECO:0007669"/>
    <property type="project" value="UniProtKB-KW"/>
</dbReference>
<dbReference type="HAMAP" id="MF_01820">
    <property type="entry name" value="GTPase_RsgA"/>
    <property type="match status" value="1"/>
</dbReference>
<dbReference type="InterPro" id="IPR004881">
    <property type="entry name" value="Ribosome_biogen_GTPase_RsgA"/>
</dbReference>
<feature type="binding site" evidence="10">
    <location>
        <begin position="141"/>
        <end position="144"/>
    </location>
    <ligand>
        <name>GTP</name>
        <dbReference type="ChEBI" id="CHEBI:37565"/>
    </ligand>
</feature>
<feature type="binding site" evidence="10">
    <location>
        <position position="286"/>
    </location>
    <ligand>
        <name>Zn(2+)</name>
        <dbReference type="ChEBI" id="CHEBI:29105"/>
    </ligand>
</feature>
<dbReference type="GO" id="GO:0003924">
    <property type="term" value="F:GTPase activity"/>
    <property type="evidence" value="ECO:0007669"/>
    <property type="project" value="UniProtKB-UniRule"/>
</dbReference>
<dbReference type="STRING" id="1781255.BH720_10290"/>
<dbReference type="InterPro" id="IPR010914">
    <property type="entry name" value="RsgA_GTPase_dom"/>
</dbReference>
<dbReference type="CDD" id="cd01854">
    <property type="entry name" value="YjeQ_EngC"/>
    <property type="match status" value="1"/>
</dbReference>
<comment type="subcellular location">
    <subcellularLocation>
        <location evidence="10">Cytoplasm</location>
    </subcellularLocation>
</comment>
<feature type="domain" description="CP-type G" evidence="12">
    <location>
        <begin position="93"/>
        <end position="250"/>
    </location>
</feature>
<dbReference type="GO" id="GO:0042274">
    <property type="term" value="P:ribosomal small subunit biogenesis"/>
    <property type="evidence" value="ECO:0007669"/>
    <property type="project" value="UniProtKB-UniRule"/>
</dbReference>
<reference evidence="13" key="1">
    <citation type="submission" date="2016-09" db="EMBL/GenBank/DDBJ databases">
        <title>Draft genome of thermotolerant cyanobacterium Desertifilum sp. strain IPPAS B-1220.</title>
        <authorList>
            <person name="Sinetova M.A."/>
            <person name="Bolakhan K."/>
            <person name="Zayadan B.K."/>
            <person name="Mironov K.S."/>
            <person name="Ustinova V."/>
            <person name="Kupriyanova E.V."/>
            <person name="Sidorov R.A."/>
            <person name="Skrypnik A.N."/>
            <person name="Gogoleva N.E."/>
            <person name="Gogolev Y.V."/>
            <person name="Los D.A."/>
        </authorList>
    </citation>
    <scope>NUCLEOTIDE SEQUENCE [LARGE SCALE GENOMIC DNA]</scope>
    <source>
        <strain evidence="13">IPPAS B-1220</strain>
    </source>
</reference>
<evidence type="ECO:0000313" key="13">
    <source>
        <dbReference type="EMBL" id="OEJ75111.1"/>
    </source>
</evidence>
<sequence>MNLESLGWNHFFADNFSAYQEQGYTAGRVIQQQKNRYIISSQSGEISAEISGRMHYQNSFPAVGDWVVIGEKQAKIYDILPRKSKLSRKIAGTQTDEQIIATNIDTIFLVSGLDRDFNLRRIERYLVLIWESGATPVIILNKADLCPNLEQYQAELETIALGVPIICISALNKQGLEALLPYLEFGKTVALIGSSGVGKSTITNQLAQQEMQAVNSLRKDARGRHTTTHRELIVLPSGGLLIDTPGMREIQFWQGEEGLQETFSDIDKLARLCRFRDCQHDTEPGCAVQQALLEGTLSQHRFASYQKLQQELAYAHQRQNKKAALVEKEKWKKIHKALRKNPKG</sequence>
<dbReference type="OrthoDB" id="9809485at2"/>
<dbReference type="GO" id="GO:0019843">
    <property type="term" value="F:rRNA binding"/>
    <property type="evidence" value="ECO:0007669"/>
    <property type="project" value="UniProtKB-KW"/>
</dbReference>
<evidence type="ECO:0000256" key="3">
    <source>
        <dbReference type="ARBA" id="ARBA00022723"/>
    </source>
</evidence>
<evidence type="ECO:0000256" key="4">
    <source>
        <dbReference type="ARBA" id="ARBA00022730"/>
    </source>
</evidence>
<evidence type="ECO:0000256" key="2">
    <source>
        <dbReference type="ARBA" id="ARBA00022517"/>
    </source>
</evidence>
<dbReference type="RefSeq" id="WP_069967109.1">
    <property type="nucleotide sequence ID" value="NZ_CM124774.1"/>
</dbReference>
<keyword evidence="1 10" id="KW-0963">Cytoplasm</keyword>
<accession>A0A1E5QKJ3</accession>
<protein>
    <recommendedName>
        <fullName evidence="10">Small ribosomal subunit biogenesis GTPase RsgA</fullName>
        <ecNumber evidence="10">3.6.1.-</ecNumber>
    </recommendedName>
</protein>
<dbReference type="GO" id="GO:0005525">
    <property type="term" value="F:GTP binding"/>
    <property type="evidence" value="ECO:0007669"/>
    <property type="project" value="UniProtKB-UniRule"/>
</dbReference>
<comment type="similarity">
    <text evidence="10">Belongs to the TRAFAC class YlqF/YawG GTPase family. RsgA subfamily.</text>
</comment>
<comment type="caution">
    <text evidence="13">The sequence shown here is derived from an EMBL/GenBank/DDBJ whole genome shotgun (WGS) entry which is preliminary data.</text>
</comment>
<feature type="domain" description="EngC GTPase" evidence="11">
    <location>
        <begin position="102"/>
        <end position="248"/>
    </location>
</feature>
<keyword evidence="8 10" id="KW-0694">RNA-binding</keyword>
<comment type="function">
    <text evidence="10">One of several proteins that assist in the late maturation steps of the functional core of the 30S ribosomal subunit. Helps release RbfA from mature subunits. May play a role in the assembly of ribosomal proteins into the subunit. Circularly permuted GTPase that catalyzes slow GTP hydrolysis, GTPase activity is stimulated by the 30S ribosomal subunit.</text>
</comment>
<dbReference type="InterPro" id="IPR012340">
    <property type="entry name" value="NA-bd_OB-fold"/>
</dbReference>
<dbReference type="PROSITE" id="PS51721">
    <property type="entry name" value="G_CP"/>
    <property type="match status" value="1"/>
</dbReference>
<comment type="subunit">
    <text evidence="10">Monomer. Associates with 30S ribosomal subunit, binds 16S rRNA.</text>
</comment>
<dbReference type="SUPFAM" id="SSF52540">
    <property type="entry name" value="P-loop containing nucleoside triphosphate hydrolases"/>
    <property type="match status" value="1"/>
</dbReference>
<gene>
    <name evidence="10" type="primary">rsgA</name>
    <name evidence="13" type="ORF">BH720_10290</name>
</gene>
<dbReference type="PANTHER" id="PTHR32120:SF10">
    <property type="entry name" value="SMALL RIBOSOMAL SUBUNIT BIOGENESIS GTPASE RSGA"/>
    <property type="match status" value="1"/>
</dbReference>
<dbReference type="Pfam" id="PF03193">
    <property type="entry name" value="RsgA_GTPase"/>
    <property type="match status" value="1"/>
</dbReference>
<evidence type="ECO:0000256" key="8">
    <source>
        <dbReference type="ARBA" id="ARBA00022884"/>
    </source>
</evidence>
<keyword evidence="2 10" id="KW-0690">Ribosome biogenesis</keyword>
<keyword evidence="6 10" id="KW-0378">Hydrolase</keyword>
<dbReference type="InterPro" id="IPR027417">
    <property type="entry name" value="P-loop_NTPase"/>
</dbReference>
<dbReference type="EMBL" id="MJGC01000053">
    <property type="protein sequence ID" value="OEJ75111.1"/>
    <property type="molecule type" value="Genomic_DNA"/>
</dbReference>
<comment type="cofactor">
    <cofactor evidence="10">
        <name>Zn(2+)</name>
        <dbReference type="ChEBI" id="CHEBI:29105"/>
    </cofactor>
    <text evidence="10">Binds 1 zinc ion per subunit.</text>
</comment>
<name>A0A1E5QKJ3_9CYAN</name>
<keyword evidence="3 10" id="KW-0479">Metal-binding</keyword>
<feature type="binding site" evidence="10">
    <location>
        <position position="278"/>
    </location>
    <ligand>
        <name>Zn(2+)</name>
        <dbReference type="ChEBI" id="CHEBI:29105"/>
    </ligand>
</feature>
<keyword evidence="7 10" id="KW-0862">Zinc</keyword>
<evidence type="ECO:0000256" key="9">
    <source>
        <dbReference type="ARBA" id="ARBA00023134"/>
    </source>
</evidence>
<evidence type="ECO:0000256" key="5">
    <source>
        <dbReference type="ARBA" id="ARBA00022741"/>
    </source>
</evidence>
<dbReference type="NCBIfam" id="TIGR00157">
    <property type="entry name" value="ribosome small subunit-dependent GTPase A"/>
    <property type="match status" value="1"/>
</dbReference>
<keyword evidence="5 10" id="KW-0547">Nucleotide-binding</keyword>
<dbReference type="AlphaFoldDB" id="A0A1E5QKJ3"/>
<keyword evidence="9 10" id="KW-0342">GTP-binding</keyword>
<dbReference type="PANTHER" id="PTHR32120">
    <property type="entry name" value="SMALL RIBOSOMAL SUBUNIT BIOGENESIS GTPASE RSGA"/>
    <property type="match status" value="1"/>
</dbReference>
<dbReference type="GO" id="GO:0005737">
    <property type="term" value="C:cytoplasm"/>
    <property type="evidence" value="ECO:0007669"/>
    <property type="project" value="UniProtKB-SubCell"/>
</dbReference>
<organism evidence="13">
    <name type="scientific">Desertifilum tharense IPPAS B-1220</name>
    <dbReference type="NCBI Taxonomy" id="1781255"/>
    <lineage>
        <taxon>Bacteria</taxon>
        <taxon>Bacillati</taxon>
        <taxon>Cyanobacteriota</taxon>
        <taxon>Cyanophyceae</taxon>
        <taxon>Desertifilales</taxon>
        <taxon>Desertifilaceae</taxon>
        <taxon>Desertifilum</taxon>
    </lineage>
</organism>
<evidence type="ECO:0000256" key="6">
    <source>
        <dbReference type="ARBA" id="ARBA00022801"/>
    </source>
</evidence>
<feature type="binding site" evidence="10">
    <location>
        <begin position="193"/>
        <end position="201"/>
    </location>
    <ligand>
        <name>GTP</name>
        <dbReference type="ChEBI" id="CHEBI:37565"/>
    </ligand>
</feature>
<dbReference type="PROSITE" id="PS50936">
    <property type="entry name" value="ENGC_GTPASE"/>
    <property type="match status" value="1"/>
</dbReference>
<dbReference type="Gene3D" id="1.10.40.50">
    <property type="entry name" value="Probable gtpase engc, domain 3"/>
    <property type="match status" value="1"/>
</dbReference>
<evidence type="ECO:0000256" key="10">
    <source>
        <dbReference type="HAMAP-Rule" id="MF_01820"/>
    </source>
</evidence>
<proteinExistence type="inferred from homology"/>
<evidence type="ECO:0000256" key="1">
    <source>
        <dbReference type="ARBA" id="ARBA00022490"/>
    </source>
</evidence>
<evidence type="ECO:0000259" key="12">
    <source>
        <dbReference type="PROSITE" id="PS51721"/>
    </source>
</evidence>
<evidence type="ECO:0000259" key="11">
    <source>
        <dbReference type="PROSITE" id="PS50936"/>
    </source>
</evidence>
<dbReference type="EC" id="3.6.1.-" evidence="10"/>
<dbReference type="Gene3D" id="3.40.50.300">
    <property type="entry name" value="P-loop containing nucleotide triphosphate hydrolases"/>
    <property type="match status" value="1"/>
</dbReference>
<evidence type="ECO:0000256" key="7">
    <source>
        <dbReference type="ARBA" id="ARBA00022833"/>
    </source>
</evidence>
<keyword evidence="4 10" id="KW-0699">rRNA-binding</keyword>